<keyword evidence="4" id="KW-0808">Transferase</keyword>
<dbReference type="InterPro" id="IPR008271">
    <property type="entry name" value="Ser/Thr_kinase_AS"/>
</dbReference>
<evidence type="ECO:0000256" key="1">
    <source>
        <dbReference type="ARBA" id="ARBA00022614"/>
    </source>
</evidence>
<dbReference type="SUPFAM" id="SSF52047">
    <property type="entry name" value="RNI-like"/>
    <property type="match status" value="2"/>
</dbReference>
<dbReference type="PROSITE" id="PS00108">
    <property type="entry name" value="PROTEIN_KINASE_ST"/>
    <property type="match status" value="2"/>
</dbReference>
<dbReference type="PANTHER" id="PTHR44167">
    <property type="entry name" value="OVARIAN-SPECIFIC SERINE/THREONINE-PROTEIN KINASE LOK-RELATED"/>
    <property type="match status" value="1"/>
</dbReference>
<dbReference type="KEGG" id="tet:TTHERM_000751040"/>
<gene>
    <name evidence="4" type="ORF">TTHERM_000751040</name>
</gene>
<dbReference type="PANTHER" id="PTHR44167:SF24">
    <property type="entry name" value="SERINE_THREONINE-PROTEIN KINASE CHK2"/>
    <property type="match status" value="1"/>
</dbReference>
<dbReference type="InterPro" id="IPR032675">
    <property type="entry name" value="LRR_dom_sf"/>
</dbReference>
<evidence type="ECO:0000313" key="4">
    <source>
        <dbReference type="EMBL" id="EWS73811.1"/>
    </source>
</evidence>
<dbReference type="InterPro" id="IPR001611">
    <property type="entry name" value="Leu-rich_rpt"/>
</dbReference>
<dbReference type="InParanoid" id="W7XHH5"/>
<dbReference type="Gene3D" id="3.80.10.10">
    <property type="entry name" value="Ribonuclease Inhibitor"/>
    <property type="match status" value="4"/>
</dbReference>
<evidence type="ECO:0000259" key="3">
    <source>
        <dbReference type="PROSITE" id="PS50011"/>
    </source>
</evidence>
<dbReference type="Pfam" id="PF00069">
    <property type="entry name" value="Pkinase"/>
    <property type="match status" value="2"/>
</dbReference>
<protein>
    <submittedName>
        <fullName evidence="4">Kinase domain protein</fullName>
    </submittedName>
</protein>
<dbReference type="CDD" id="cd00180">
    <property type="entry name" value="PKc"/>
    <property type="match status" value="1"/>
</dbReference>
<reference evidence="5" key="1">
    <citation type="journal article" date="2006" name="PLoS Biol.">
        <title>Macronuclear genome sequence of the ciliate Tetrahymena thermophila, a model eukaryote.</title>
        <authorList>
            <person name="Eisen J.A."/>
            <person name="Coyne R.S."/>
            <person name="Wu M."/>
            <person name="Wu D."/>
            <person name="Thiagarajan M."/>
            <person name="Wortman J.R."/>
            <person name="Badger J.H."/>
            <person name="Ren Q."/>
            <person name="Amedeo P."/>
            <person name="Jones K.M."/>
            <person name="Tallon L.J."/>
            <person name="Delcher A.L."/>
            <person name="Salzberg S.L."/>
            <person name="Silva J.C."/>
            <person name="Haas B.J."/>
            <person name="Majoros W.H."/>
            <person name="Farzad M."/>
            <person name="Carlton J.M."/>
            <person name="Smith R.K. Jr."/>
            <person name="Garg J."/>
            <person name="Pearlman R.E."/>
            <person name="Karrer K.M."/>
            <person name="Sun L."/>
            <person name="Manning G."/>
            <person name="Elde N.C."/>
            <person name="Turkewitz A.P."/>
            <person name="Asai D.J."/>
            <person name="Wilkes D.E."/>
            <person name="Wang Y."/>
            <person name="Cai H."/>
            <person name="Collins K."/>
            <person name="Stewart B.A."/>
            <person name="Lee S.R."/>
            <person name="Wilamowska K."/>
            <person name="Weinberg Z."/>
            <person name="Ruzzo W.L."/>
            <person name="Wloga D."/>
            <person name="Gaertig J."/>
            <person name="Frankel J."/>
            <person name="Tsao C.-C."/>
            <person name="Gorovsky M.A."/>
            <person name="Keeling P.J."/>
            <person name="Waller R.F."/>
            <person name="Patron N.J."/>
            <person name="Cherry J.M."/>
            <person name="Stover N.A."/>
            <person name="Krieger C.J."/>
            <person name="del Toro C."/>
            <person name="Ryder H.F."/>
            <person name="Williamson S.C."/>
            <person name="Barbeau R.A."/>
            <person name="Hamilton E.P."/>
            <person name="Orias E."/>
        </authorList>
    </citation>
    <scope>NUCLEOTIDE SEQUENCE [LARGE SCALE GENOMIC DNA]</scope>
    <source>
        <strain evidence="5">SB210</strain>
    </source>
</reference>
<dbReference type="InterPro" id="IPR011009">
    <property type="entry name" value="Kinase-like_dom_sf"/>
</dbReference>
<keyword evidence="2" id="KW-0677">Repeat</keyword>
<dbReference type="SUPFAM" id="SSF56112">
    <property type="entry name" value="Protein kinase-like (PK-like)"/>
    <property type="match status" value="2"/>
</dbReference>
<name>W7XHH5_TETTS</name>
<dbReference type="GO" id="GO:0044773">
    <property type="term" value="P:mitotic DNA damage checkpoint signaling"/>
    <property type="evidence" value="ECO:0007669"/>
    <property type="project" value="TreeGrafter"/>
</dbReference>
<sequence>MGQNQLKSKKSIEFYQQLVNGISEQIPEDCQIQKHGLKEIIKLILNQKKQFQNFEYLNSGAYALVLKAQNIKSNRMVALKFLTCTSKEGLKGIESLKKEYELLQKFSQSDFLVNVYDCFYLMDEDVEVDKNGNKKPKEKSFFVTEMELCEQNLKQLFDYLRNTQLPSQEIKEIIAIQMLEGLNTLHTKNIMHRDIKPHNFLVCPSQTYGFTIKICDLGFASAITKSKTHYPSKKGTEAYFAPEVENGESRIQSDLFSLGLVLLELDNLNVLNQNWIGFEIKREIYQGEGIASKYQIDRNSNIYKIVEICLKPNYLERTTSGDLLSELIKLHGKPLKFTLSSMILEEQIPQQAQQIFNQINELEKKKQTQFEKDAQILIDNTDSRIMKRDTNQQFTKVEILSKLLKSLYEEKKYAKNFQILNFGSFGMVLSTKKVKFNNKEIVLKIQKIVNEQEIQNEIRIMQQLKTPLVVQLYDNYVIEQATAPERYVVFELEKCSCSLQEYLERQGKEKEFSDEEKLDIAIQVIDSVNYIHCFNIIHRDIKPDNFLVCLDGNQLEIKLCDFGLSAQLEQNCEQIETLDMVGNWAYMAPEILAKNDDQNKIYSKKSDSYSVGLLLSLLDNYLILKEQTGATFMNMTSKQYEEPFKKQKINIKENTEIFKFIKQLVVWERVKRDSLSIIVEQNSNKFKSNQNDMKQIISQHYLGPLKNVEAINIGSIAPLLTQNQIQIQDIKQIKINRMENLHKIREFQNIEINLSENNIGDEGSKNLGKSITLCKNITTLTLNLSQNNIGALGSKKLGTQITECNNITTLMLSLSYNNIGDEGTKDLGTRIAQCNNITTLTLNLSDNKIGALCAKDLGTSIALCKNITTLTLNLSYNNIGDEGIKDLGTNIVQWKNITNLTLNLKSNKIGVKGVKDLGTSIALWKYITALTLDLQSNNIDAQGVKDLGTGIAQCEKITTLQFILDYNNIGDEGAKDLGTYVVLWKNITNLTLNLKSNKIGELGVKDLVTGIAEQKKITTLTLDLRSNKFGDNGVEDLGKGIAKSENITTLTLDLSFNNIGDKGAEYLGPQIANWINISTLTLNLQGNNIDKGAFFLGTGISFSKNITTLTLNLVDNKMNDYGVKYLAQGIGQCKNITTLMLDLRSNNIQDEGANDLGRGIAQCQNITTLMLDLRLDEQQCIQLENSLSKQLQKAEITIF</sequence>
<dbReference type="AlphaFoldDB" id="W7XHH5"/>
<feature type="domain" description="Protein kinase" evidence="3">
    <location>
        <begin position="51"/>
        <end position="330"/>
    </location>
</feature>
<dbReference type="GO" id="GO:0005524">
    <property type="term" value="F:ATP binding"/>
    <property type="evidence" value="ECO:0007669"/>
    <property type="project" value="InterPro"/>
</dbReference>
<keyword evidence="1" id="KW-0433">Leucine-rich repeat</keyword>
<dbReference type="Pfam" id="PF13516">
    <property type="entry name" value="LRR_6"/>
    <property type="match status" value="9"/>
</dbReference>
<accession>W7XHH5</accession>
<evidence type="ECO:0000256" key="2">
    <source>
        <dbReference type="ARBA" id="ARBA00022737"/>
    </source>
</evidence>
<dbReference type="Proteomes" id="UP000009168">
    <property type="component" value="Unassembled WGS sequence"/>
</dbReference>
<organism evidence="4 5">
    <name type="scientific">Tetrahymena thermophila (strain SB210)</name>
    <dbReference type="NCBI Taxonomy" id="312017"/>
    <lineage>
        <taxon>Eukaryota</taxon>
        <taxon>Sar</taxon>
        <taxon>Alveolata</taxon>
        <taxon>Ciliophora</taxon>
        <taxon>Intramacronucleata</taxon>
        <taxon>Oligohymenophorea</taxon>
        <taxon>Hymenostomatida</taxon>
        <taxon>Tetrahymenina</taxon>
        <taxon>Tetrahymenidae</taxon>
        <taxon>Tetrahymena</taxon>
    </lineage>
</organism>
<dbReference type="GO" id="GO:0004674">
    <property type="term" value="F:protein serine/threonine kinase activity"/>
    <property type="evidence" value="ECO:0007669"/>
    <property type="project" value="TreeGrafter"/>
</dbReference>
<dbReference type="SMART" id="SM00220">
    <property type="entry name" value="S_TKc"/>
    <property type="match status" value="2"/>
</dbReference>
<dbReference type="GO" id="GO:0005634">
    <property type="term" value="C:nucleus"/>
    <property type="evidence" value="ECO:0007669"/>
    <property type="project" value="TreeGrafter"/>
</dbReference>
<dbReference type="SMART" id="SM00368">
    <property type="entry name" value="LRR_RI"/>
    <property type="match status" value="12"/>
</dbReference>
<keyword evidence="4" id="KW-0418">Kinase</keyword>
<keyword evidence="5" id="KW-1185">Reference proteome</keyword>
<evidence type="ECO:0000313" key="5">
    <source>
        <dbReference type="Proteomes" id="UP000009168"/>
    </source>
</evidence>
<dbReference type="Gene3D" id="1.10.510.10">
    <property type="entry name" value="Transferase(Phosphotransferase) domain 1"/>
    <property type="match status" value="2"/>
</dbReference>
<dbReference type="GeneID" id="24440505"/>
<dbReference type="PROSITE" id="PS50011">
    <property type="entry name" value="PROTEIN_KINASE_DOM"/>
    <property type="match status" value="2"/>
</dbReference>
<feature type="domain" description="Protein kinase" evidence="3">
    <location>
        <begin position="414"/>
        <end position="687"/>
    </location>
</feature>
<dbReference type="EMBL" id="GG662655">
    <property type="protein sequence ID" value="EWS73811.1"/>
    <property type="molecule type" value="Genomic_DNA"/>
</dbReference>
<dbReference type="OrthoDB" id="354678at2759"/>
<proteinExistence type="predicted"/>
<dbReference type="Gene3D" id="3.30.200.20">
    <property type="entry name" value="Phosphorylase Kinase, domain 1"/>
    <property type="match status" value="1"/>
</dbReference>
<dbReference type="InterPro" id="IPR000719">
    <property type="entry name" value="Prot_kinase_dom"/>
</dbReference>
<dbReference type="RefSeq" id="XP_012653634.1">
    <property type="nucleotide sequence ID" value="XM_012798180.1"/>
</dbReference>
<dbReference type="CDD" id="cd14014">
    <property type="entry name" value="STKc_PknB_like"/>
    <property type="match status" value="1"/>
</dbReference>